<proteinExistence type="predicted"/>
<gene>
    <name evidence="1" type="ORF">LTS18_000423</name>
</gene>
<evidence type="ECO:0000313" key="1">
    <source>
        <dbReference type="EMBL" id="KAK3063430.1"/>
    </source>
</evidence>
<keyword evidence="2" id="KW-1185">Reference proteome</keyword>
<organism evidence="1 2">
    <name type="scientific">Coniosporium uncinatum</name>
    <dbReference type="NCBI Taxonomy" id="93489"/>
    <lineage>
        <taxon>Eukaryota</taxon>
        <taxon>Fungi</taxon>
        <taxon>Dikarya</taxon>
        <taxon>Ascomycota</taxon>
        <taxon>Pezizomycotina</taxon>
        <taxon>Dothideomycetes</taxon>
        <taxon>Dothideomycetes incertae sedis</taxon>
        <taxon>Coniosporium</taxon>
    </lineage>
</organism>
<dbReference type="Proteomes" id="UP001186974">
    <property type="component" value="Unassembled WGS sequence"/>
</dbReference>
<accession>A0ACC3D8B0</accession>
<name>A0ACC3D8B0_9PEZI</name>
<sequence length="367" mass="41558">MGNRVSAINTSILRAIFHEPPTAPKRSLLAKILTFFSFFQLALVRFKVSLFRELREQVWGLDEDEYNESFGGKEEQQRKEHGKGEGLKPIGDLGYSGSTFFTTPNSAYLIKSIPRSFEHTFFSQDLLPLYDQHMHAHPSSLLVRITDFLYTPHTTLGGLTGLAPTTHITMENILYGKESDTSGPDGEGGKAWETYDLKPASYFYPERDIANGALAPESVKERLVDTLPDKIRISKQHRDELLDHLTQDTKLLEDSNAVDYSLFLVRYPASHHSSVKPVTSKATTAWRTGVKSVDGKWIYRAVILDFFWAKHKGQPMFMTGLVSGFNVFAGKGHMSITTDAGEYRGRFLRMVEEYLSVDPFEDQEEEE</sequence>
<comment type="caution">
    <text evidence="1">The sequence shown here is derived from an EMBL/GenBank/DDBJ whole genome shotgun (WGS) entry which is preliminary data.</text>
</comment>
<protein>
    <submittedName>
        <fullName evidence="1">Uncharacterized protein</fullName>
    </submittedName>
</protein>
<reference evidence="1" key="1">
    <citation type="submission" date="2024-09" db="EMBL/GenBank/DDBJ databases">
        <title>Black Yeasts Isolated from many extreme environments.</title>
        <authorList>
            <person name="Coleine C."/>
            <person name="Stajich J.E."/>
            <person name="Selbmann L."/>
        </authorList>
    </citation>
    <scope>NUCLEOTIDE SEQUENCE</scope>
    <source>
        <strain evidence="1">CCFEE 5737</strain>
    </source>
</reference>
<evidence type="ECO:0000313" key="2">
    <source>
        <dbReference type="Proteomes" id="UP001186974"/>
    </source>
</evidence>
<dbReference type="EMBL" id="JAWDJW010006850">
    <property type="protein sequence ID" value="KAK3063430.1"/>
    <property type="molecule type" value="Genomic_DNA"/>
</dbReference>